<sequence>MLRSVRNHFSNHNAEVQSTIKLIDIEERFDLAFSRFFGLYFAKLGKFFNMTPTQVSIISLIIGVTGGYMLFYQDSWVITVWASVLITLAGVLDSADGQLARMTGQSTELGRFIDGFIDSAIFIAIYLSACAYYVQGEMGWSIFLLAIPAGIISHIFTSQIYDFYKSEFLYYVAGSESSKVKKVEELPDASEEEGFWNKFFRRLEIDYTKRQWLLVTRTEEMRDVYEEVAFNEDTKEQFREKYRATFNPIMFWWALVGGTNTHRTLIMLFSIMGRFDLYLIVCLIKLIPIAIVILAQKFMDEDFMKELKFQFATQESA</sequence>
<keyword evidence="5" id="KW-1185">Reference proteome</keyword>
<feature type="transmembrane region" description="Helical" evidence="3">
    <location>
        <begin position="47"/>
        <end position="70"/>
    </location>
</feature>
<dbReference type="Proteomes" id="UP000192472">
    <property type="component" value="Unassembled WGS sequence"/>
</dbReference>
<evidence type="ECO:0000313" key="5">
    <source>
        <dbReference type="Proteomes" id="UP000192472"/>
    </source>
</evidence>
<dbReference type="GO" id="GO:0016020">
    <property type="term" value="C:membrane"/>
    <property type="evidence" value="ECO:0007669"/>
    <property type="project" value="InterPro"/>
</dbReference>
<dbReference type="STRING" id="692418.SAMN04488029_0883"/>
<name>A0A1W2G8B8_REIFA</name>
<dbReference type="InterPro" id="IPR000462">
    <property type="entry name" value="CDP-OH_P_trans"/>
</dbReference>
<feature type="transmembrane region" description="Helical" evidence="3">
    <location>
        <begin position="277"/>
        <end position="295"/>
    </location>
</feature>
<dbReference type="Pfam" id="PF01066">
    <property type="entry name" value="CDP-OH_P_transf"/>
    <property type="match status" value="1"/>
</dbReference>
<dbReference type="PROSITE" id="PS00379">
    <property type="entry name" value="CDP_ALCOHOL_P_TRANSF"/>
    <property type="match status" value="1"/>
</dbReference>
<evidence type="ECO:0000256" key="3">
    <source>
        <dbReference type="SAM" id="Phobius"/>
    </source>
</evidence>
<keyword evidence="1 2" id="KW-0808">Transferase</keyword>
<protein>
    <submittedName>
        <fullName evidence="4">CDP-alcohol phosphatidyltransferase</fullName>
    </submittedName>
</protein>
<evidence type="ECO:0000313" key="4">
    <source>
        <dbReference type="EMBL" id="SMD32536.1"/>
    </source>
</evidence>
<dbReference type="EMBL" id="FWYF01000001">
    <property type="protein sequence ID" value="SMD32536.1"/>
    <property type="molecule type" value="Genomic_DNA"/>
</dbReference>
<evidence type="ECO:0000256" key="1">
    <source>
        <dbReference type="ARBA" id="ARBA00022679"/>
    </source>
</evidence>
<comment type="similarity">
    <text evidence="2">Belongs to the CDP-alcohol phosphatidyltransferase class-I family.</text>
</comment>
<gene>
    <name evidence="4" type="ORF">SAMN04488029_0883</name>
</gene>
<evidence type="ECO:0000256" key="2">
    <source>
        <dbReference type="RuleBase" id="RU003750"/>
    </source>
</evidence>
<reference evidence="4 5" key="1">
    <citation type="submission" date="2017-04" db="EMBL/GenBank/DDBJ databases">
        <authorList>
            <person name="Afonso C.L."/>
            <person name="Miller P.J."/>
            <person name="Scott M.A."/>
            <person name="Spackman E."/>
            <person name="Goraichik I."/>
            <person name="Dimitrov K.M."/>
            <person name="Suarez D.L."/>
            <person name="Swayne D.E."/>
        </authorList>
    </citation>
    <scope>NUCLEOTIDE SEQUENCE [LARGE SCALE GENOMIC DNA]</scope>
    <source>
        <strain evidence="4 5">DSM 26133</strain>
    </source>
</reference>
<feature type="transmembrane region" description="Helical" evidence="3">
    <location>
        <begin position="116"/>
        <end position="134"/>
    </location>
</feature>
<dbReference type="Gene3D" id="1.20.120.1760">
    <property type="match status" value="1"/>
</dbReference>
<dbReference type="OrthoDB" id="9785831at2"/>
<dbReference type="GO" id="GO:0008654">
    <property type="term" value="P:phospholipid biosynthetic process"/>
    <property type="evidence" value="ECO:0007669"/>
    <property type="project" value="InterPro"/>
</dbReference>
<accession>A0A1W2G8B8</accession>
<keyword evidence="3" id="KW-0812">Transmembrane</keyword>
<dbReference type="InterPro" id="IPR043130">
    <property type="entry name" value="CDP-OH_PTrfase_TM_dom"/>
</dbReference>
<dbReference type="GO" id="GO:0016780">
    <property type="term" value="F:phosphotransferase activity, for other substituted phosphate groups"/>
    <property type="evidence" value="ECO:0007669"/>
    <property type="project" value="InterPro"/>
</dbReference>
<feature type="transmembrane region" description="Helical" evidence="3">
    <location>
        <begin position="249"/>
        <end position="271"/>
    </location>
</feature>
<feature type="transmembrane region" description="Helical" evidence="3">
    <location>
        <begin position="76"/>
        <end position="95"/>
    </location>
</feature>
<dbReference type="AlphaFoldDB" id="A0A1W2G8B8"/>
<keyword evidence="3" id="KW-1133">Transmembrane helix</keyword>
<organism evidence="4 5">
    <name type="scientific">Reichenbachiella faecimaris</name>
    <dbReference type="NCBI Taxonomy" id="692418"/>
    <lineage>
        <taxon>Bacteria</taxon>
        <taxon>Pseudomonadati</taxon>
        <taxon>Bacteroidota</taxon>
        <taxon>Cytophagia</taxon>
        <taxon>Cytophagales</taxon>
        <taxon>Reichenbachiellaceae</taxon>
        <taxon>Reichenbachiella</taxon>
    </lineage>
</organism>
<keyword evidence="3" id="KW-0472">Membrane</keyword>
<proteinExistence type="inferred from homology"/>
<dbReference type="InterPro" id="IPR048254">
    <property type="entry name" value="CDP_ALCOHOL_P_TRANSF_CS"/>
</dbReference>
<dbReference type="RefSeq" id="WP_084371191.1">
    <property type="nucleotide sequence ID" value="NZ_FWYF01000001.1"/>
</dbReference>
<feature type="transmembrane region" description="Helical" evidence="3">
    <location>
        <begin position="140"/>
        <end position="161"/>
    </location>
</feature>